<evidence type="ECO:0000256" key="1">
    <source>
        <dbReference type="SAM" id="Phobius"/>
    </source>
</evidence>
<sequence>MKRLSIKMRVTLWYTGLIVIIMALVLAFILTSSDKVLLFNMKDQLKSTVKES</sequence>
<keyword evidence="2" id="KW-0418">Kinase</keyword>
<keyword evidence="1" id="KW-0472">Membrane</keyword>
<evidence type="ECO:0000313" key="3">
    <source>
        <dbReference type="Proteomes" id="UP000305222"/>
    </source>
</evidence>
<organism evidence="2 3">
    <name type="scientific">Bacillus wiedmannii</name>
    <dbReference type="NCBI Taxonomy" id="1890302"/>
    <lineage>
        <taxon>Bacteria</taxon>
        <taxon>Bacillati</taxon>
        <taxon>Bacillota</taxon>
        <taxon>Bacilli</taxon>
        <taxon>Bacillales</taxon>
        <taxon>Bacillaceae</taxon>
        <taxon>Bacillus</taxon>
        <taxon>Bacillus cereus group</taxon>
    </lineage>
</organism>
<feature type="non-terminal residue" evidence="2">
    <location>
        <position position="52"/>
    </location>
</feature>
<feature type="transmembrane region" description="Helical" evidence="1">
    <location>
        <begin position="12"/>
        <end position="31"/>
    </location>
</feature>
<keyword evidence="1" id="KW-0812">Transmembrane</keyword>
<dbReference type="EMBL" id="SZON01003011">
    <property type="protein sequence ID" value="TKI82436.1"/>
    <property type="molecule type" value="Genomic_DNA"/>
</dbReference>
<reference evidence="2 3" key="1">
    <citation type="journal article" date="2019" name="Environ. Microbiol.">
        <title>An active ?-lactamase is a part of an orchestrated cell wall stress resistance network of Bacillus subtilis and related rhizosphere species.</title>
        <authorList>
            <person name="Bucher T."/>
            <person name="Keren-Paz A."/>
            <person name="Hausser J."/>
            <person name="Olender T."/>
            <person name="Cytryn E."/>
            <person name="Kolodkin-Gal I."/>
        </authorList>
    </citation>
    <scope>NUCLEOTIDE SEQUENCE [LARGE SCALE GENOMIC DNA]</scope>
    <source>
        <strain evidence="2 3">I5</strain>
    </source>
</reference>
<proteinExistence type="predicted"/>
<accession>A0A4U3A3B3</accession>
<dbReference type="Proteomes" id="UP000305222">
    <property type="component" value="Unassembled WGS sequence"/>
</dbReference>
<dbReference type="AlphaFoldDB" id="A0A4U3A3B3"/>
<keyword evidence="1" id="KW-1133">Transmembrane helix</keyword>
<comment type="caution">
    <text evidence="2">The sequence shown here is derived from an EMBL/GenBank/DDBJ whole genome shotgun (WGS) entry which is preliminary data.</text>
</comment>
<evidence type="ECO:0000313" key="2">
    <source>
        <dbReference type="EMBL" id="TKI82436.1"/>
    </source>
</evidence>
<name>A0A4U3A3B3_9BACI</name>
<protein>
    <submittedName>
        <fullName evidence="2">Sensor histidine kinase</fullName>
    </submittedName>
</protein>
<gene>
    <name evidence="2" type="ORF">FC699_32970</name>
</gene>
<dbReference type="GO" id="GO:0016301">
    <property type="term" value="F:kinase activity"/>
    <property type="evidence" value="ECO:0007669"/>
    <property type="project" value="UniProtKB-KW"/>
</dbReference>
<keyword evidence="2" id="KW-0808">Transferase</keyword>